<organism evidence="1">
    <name type="scientific">Solanum lycopersicum</name>
    <name type="common">Tomato</name>
    <name type="synonym">Lycopersicon esculentum</name>
    <dbReference type="NCBI Taxonomy" id="4081"/>
    <lineage>
        <taxon>Eukaryota</taxon>
        <taxon>Viridiplantae</taxon>
        <taxon>Streptophyta</taxon>
        <taxon>Embryophyta</taxon>
        <taxon>Tracheophyta</taxon>
        <taxon>Spermatophyta</taxon>
        <taxon>Magnoliopsida</taxon>
        <taxon>eudicotyledons</taxon>
        <taxon>Gunneridae</taxon>
        <taxon>Pentapetalae</taxon>
        <taxon>asterids</taxon>
        <taxon>lamiids</taxon>
        <taxon>Solanales</taxon>
        <taxon>Solanaceae</taxon>
        <taxon>Solanoideae</taxon>
        <taxon>Solaneae</taxon>
        <taxon>Solanum</taxon>
        <taxon>Solanum subgen. Lycopersicon</taxon>
    </lineage>
</organism>
<dbReference type="EnsemblPlants" id="Solyc02g030560.1.1">
    <property type="protein sequence ID" value="Solyc02g030560.1.1.1"/>
    <property type="gene ID" value="Solyc02g030560.1"/>
</dbReference>
<keyword evidence="2" id="KW-1185">Reference proteome</keyword>
<accession>A0A3Q7EX12</accession>
<evidence type="ECO:0000313" key="1">
    <source>
        <dbReference type="EnsemblPlants" id="Solyc02g030560.1.1.1"/>
    </source>
</evidence>
<dbReference type="InParanoid" id="A0A3Q7EX12"/>
<dbReference type="PaxDb" id="4081-Solyc02g030560.1.1"/>
<evidence type="ECO:0000313" key="2">
    <source>
        <dbReference type="Proteomes" id="UP000004994"/>
    </source>
</evidence>
<reference evidence="1" key="2">
    <citation type="submission" date="2019-01" db="UniProtKB">
        <authorList>
            <consortium name="EnsemblPlants"/>
        </authorList>
    </citation>
    <scope>IDENTIFICATION</scope>
    <source>
        <strain evidence="1">cv. Heinz 1706</strain>
    </source>
</reference>
<protein>
    <submittedName>
        <fullName evidence="1">Uncharacterized protein</fullName>
    </submittedName>
</protein>
<proteinExistence type="predicted"/>
<dbReference type="Proteomes" id="UP000004994">
    <property type="component" value="Chromosome 2"/>
</dbReference>
<dbReference type="Gramene" id="Solyc02g030560.1.1">
    <property type="protein sequence ID" value="Solyc02g030560.1.1.1"/>
    <property type="gene ID" value="Solyc02g030560.1"/>
</dbReference>
<name>A0A3Q7EX12_SOLLC</name>
<reference evidence="1" key="1">
    <citation type="journal article" date="2012" name="Nature">
        <title>The tomato genome sequence provides insights into fleshy fruit evolution.</title>
        <authorList>
            <consortium name="Tomato Genome Consortium"/>
        </authorList>
    </citation>
    <scope>NUCLEOTIDE SEQUENCE [LARGE SCALE GENOMIC DNA]</scope>
    <source>
        <strain evidence="1">cv. Heinz 1706</strain>
    </source>
</reference>
<dbReference type="AlphaFoldDB" id="A0A3Q7EX12"/>
<sequence>MSPQKAVKQLVAAVAQTAALAASNTTAPGGINEPETNDMKHECINSLKLA</sequence>